<dbReference type="EMBL" id="CZQA01000008">
    <property type="protein sequence ID" value="CUS35010.1"/>
    <property type="molecule type" value="Genomic_DNA"/>
</dbReference>
<evidence type="ECO:0000313" key="3">
    <source>
        <dbReference type="Proteomes" id="UP000199032"/>
    </source>
</evidence>
<keyword evidence="3" id="KW-1185">Reference proteome</keyword>
<accession>A0A0S4LIM5</accession>
<evidence type="ECO:0000313" key="2">
    <source>
        <dbReference type="EMBL" id="CUS35010.1"/>
    </source>
</evidence>
<protein>
    <submittedName>
        <fullName evidence="2">Uncharacterized protein</fullName>
    </submittedName>
</protein>
<name>A0A0S4LIM5_9BACT</name>
<sequence>MPRWHSVQATVPGENPWTGSRSEVMGTSVVSGFQFVCGEVGSLPQKQACPVVALWQMI</sequence>
<gene>
    <name evidence="2" type="ORF">COMA1_20080</name>
</gene>
<feature type="region of interest" description="Disordered" evidence="1">
    <location>
        <begin position="1"/>
        <end position="20"/>
    </location>
</feature>
<proteinExistence type="predicted"/>
<evidence type="ECO:0000256" key="1">
    <source>
        <dbReference type="SAM" id="MobiDB-lite"/>
    </source>
</evidence>
<reference evidence="2 3" key="1">
    <citation type="submission" date="2015-10" db="EMBL/GenBank/DDBJ databases">
        <authorList>
            <person name="Gilbert D.G."/>
        </authorList>
    </citation>
    <scope>NUCLEOTIDE SEQUENCE [LARGE SCALE GENOMIC DNA]</scope>
    <source>
        <strain evidence="2">COMA1</strain>
    </source>
</reference>
<dbReference type="AlphaFoldDB" id="A0A0S4LIM5"/>
<dbReference type="Proteomes" id="UP000199032">
    <property type="component" value="Unassembled WGS sequence"/>
</dbReference>
<organism evidence="2 3">
    <name type="scientific">Candidatus Nitrospira nitrosa</name>
    <dbReference type="NCBI Taxonomy" id="1742972"/>
    <lineage>
        <taxon>Bacteria</taxon>
        <taxon>Pseudomonadati</taxon>
        <taxon>Nitrospirota</taxon>
        <taxon>Nitrospiria</taxon>
        <taxon>Nitrospirales</taxon>
        <taxon>Nitrospiraceae</taxon>
        <taxon>Nitrospira</taxon>
    </lineage>
</organism>